<dbReference type="Proteomes" id="UP000688137">
    <property type="component" value="Unassembled WGS sequence"/>
</dbReference>
<accession>A0A8S1MGK3</accession>
<gene>
    <name evidence="1" type="ORF">PPRIM_AZ9-3.1.T0620192</name>
</gene>
<dbReference type="AlphaFoldDB" id="A0A8S1MGK3"/>
<name>A0A8S1MGK3_PARPR</name>
<comment type="caution">
    <text evidence="1">The sequence shown here is derived from an EMBL/GenBank/DDBJ whole genome shotgun (WGS) entry which is preliminary data.</text>
</comment>
<sequence>MILKYQSINKYKTNIKERFLNTVGPLNPIENNLLNACLKKMNYLIFNKNYFNINYTMQQIIQTINVLKVSKANLMNRCVFKMQEIRLQFFKNNFNILYRKNYCECIIKQLLIMADQKQQLFLKQLTVNMQSLQRYIQKETNEQREKCYQIYLQSNENYDEYYKCIQQLQTKRKTVDRNYESMVKYWPFWTQTCFEKSETNDQILNCQKHTTESLTNFLQNSIYQLQI</sequence>
<dbReference type="EMBL" id="CAJJDM010000063">
    <property type="protein sequence ID" value="CAD8079770.1"/>
    <property type="molecule type" value="Genomic_DNA"/>
</dbReference>
<evidence type="ECO:0000313" key="1">
    <source>
        <dbReference type="EMBL" id="CAD8079770.1"/>
    </source>
</evidence>
<dbReference type="OMA" id="CFEKSET"/>
<reference evidence="1" key="1">
    <citation type="submission" date="2021-01" db="EMBL/GenBank/DDBJ databases">
        <authorList>
            <consortium name="Genoscope - CEA"/>
            <person name="William W."/>
        </authorList>
    </citation>
    <scope>NUCLEOTIDE SEQUENCE</scope>
</reference>
<organism evidence="1 2">
    <name type="scientific">Paramecium primaurelia</name>
    <dbReference type="NCBI Taxonomy" id="5886"/>
    <lineage>
        <taxon>Eukaryota</taxon>
        <taxon>Sar</taxon>
        <taxon>Alveolata</taxon>
        <taxon>Ciliophora</taxon>
        <taxon>Intramacronucleata</taxon>
        <taxon>Oligohymenophorea</taxon>
        <taxon>Peniculida</taxon>
        <taxon>Parameciidae</taxon>
        <taxon>Paramecium</taxon>
    </lineage>
</organism>
<protein>
    <submittedName>
        <fullName evidence="1">Uncharacterized protein</fullName>
    </submittedName>
</protein>
<keyword evidence="2" id="KW-1185">Reference proteome</keyword>
<evidence type="ECO:0000313" key="2">
    <source>
        <dbReference type="Proteomes" id="UP000688137"/>
    </source>
</evidence>
<proteinExistence type="predicted"/>